<evidence type="ECO:0000313" key="1">
    <source>
        <dbReference type="EMBL" id="MCM8557993.1"/>
    </source>
</evidence>
<evidence type="ECO:0000313" key="2">
    <source>
        <dbReference type="Proteomes" id="UP001155128"/>
    </source>
</evidence>
<dbReference type="Proteomes" id="UP001155128">
    <property type="component" value="Unassembled WGS sequence"/>
</dbReference>
<keyword evidence="2" id="KW-1185">Reference proteome</keyword>
<protein>
    <submittedName>
        <fullName evidence="1">Cold-shock protein</fullName>
    </submittedName>
</protein>
<name>A0A9X2J276_9SPHN</name>
<dbReference type="AlphaFoldDB" id="A0A9X2J276"/>
<sequence>MTDIGKIHSYDCDKGIGMISPVKGGEALPFVKAELRDQLHDPKAEDRYSYETGTAENGDIRAVKLWRANDRSPQNPHRGH</sequence>
<proteinExistence type="predicted"/>
<comment type="caution">
    <text evidence="1">The sequence shown here is derived from an EMBL/GenBank/DDBJ whole genome shotgun (WGS) entry which is preliminary data.</text>
</comment>
<gene>
    <name evidence="1" type="ORF">NDO55_09185</name>
</gene>
<dbReference type="RefSeq" id="WP_252114542.1">
    <property type="nucleotide sequence ID" value="NZ_JAMSHT010000001.1"/>
</dbReference>
<dbReference type="EMBL" id="JAMSHT010000001">
    <property type="protein sequence ID" value="MCM8557993.1"/>
    <property type="molecule type" value="Genomic_DNA"/>
</dbReference>
<accession>A0A9X2J276</accession>
<organism evidence="1 2">
    <name type="scientific">Sphingomicrobium sediminis</name>
    <dbReference type="NCBI Taxonomy" id="2950949"/>
    <lineage>
        <taxon>Bacteria</taxon>
        <taxon>Pseudomonadati</taxon>
        <taxon>Pseudomonadota</taxon>
        <taxon>Alphaproteobacteria</taxon>
        <taxon>Sphingomonadales</taxon>
        <taxon>Sphingomonadaceae</taxon>
        <taxon>Sphingomicrobium</taxon>
    </lineage>
</organism>
<reference evidence="1" key="1">
    <citation type="submission" date="2022-06" db="EMBL/GenBank/DDBJ databases">
        <title>Sphingomicrobium sedimins sp. nov., a marine bacterium isolated from tidal flat.</title>
        <authorList>
            <person name="Kim C.-H."/>
            <person name="Yoo Y."/>
            <person name="Kim J.-J."/>
        </authorList>
    </citation>
    <scope>NUCLEOTIDE SEQUENCE</scope>
    <source>
        <strain evidence="1">GRR-S6-50</strain>
    </source>
</reference>